<dbReference type="AlphaFoldDB" id="A0A8D9HT27"/>
<reference evidence="1 2" key="1">
    <citation type="submission" date="2021-07" db="EMBL/GenBank/DDBJ databases">
        <authorList>
            <consortium name="Genoscope - CEA"/>
            <person name="William W."/>
        </authorList>
    </citation>
    <scope>NUCLEOTIDE SEQUENCE [LARGE SCALE GENOMIC DNA]</scope>
</reference>
<dbReference type="EMBL" id="LS974620">
    <property type="protein sequence ID" value="CAG7905338.1"/>
    <property type="molecule type" value="Genomic_DNA"/>
</dbReference>
<sequence length="35" mass="3887">SCSGVGSSCRLHVGFCVWGLFMHPPVYVLNHVCFF</sequence>
<evidence type="ECO:0000313" key="2">
    <source>
        <dbReference type="Proteomes" id="UP000694005"/>
    </source>
</evidence>
<dbReference type="Proteomes" id="UP000694005">
    <property type="component" value="Chromosome A04"/>
</dbReference>
<gene>
    <name evidence="1" type="ORF">BRAPAZ1V2_A04P02390.2</name>
</gene>
<feature type="non-terminal residue" evidence="1">
    <location>
        <position position="1"/>
    </location>
</feature>
<protein>
    <submittedName>
        <fullName evidence="1">Uncharacterized protein</fullName>
    </submittedName>
</protein>
<accession>A0A8D9HT27</accession>
<dbReference type="Gramene" id="A04p02390.2_BraZ1">
    <property type="protein sequence ID" value="A04p02390.2_BraZ1.CDS.1"/>
    <property type="gene ID" value="A04g02390.2_BraZ1"/>
</dbReference>
<organism evidence="1 2">
    <name type="scientific">Brassica campestris</name>
    <name type="common">Field mustard</name>
    <dbReference type="NCBI Taxonomy" id="3711"/>
    <lineage>
        <taxon>Eukaryota</taxon>
        <taxon>Viridiplantae</taxon>
        <taxon>Streptophyta</taxon>
        <taxon>Embryophyta</taxon>
        <taxon>Tracheophyta</taxon>
        <taxon>Spermatophyta</taxon>
        <taxon>Magnoliopsida</taxon>
        <taxon>eudicotyledons</taxon>
        <taxon>Gunneridae</taxon>
        <taxon>Pentapetalae</taxon>
        <taxon>rosids</taxon>
        <taxon>malvids</taxon>
        <taxon>Brassicales</taxon>
        <taxon>Brassicaceae</taxon>
        <taxon>Brassiceae</taxon>
        <taxon>Brassica</taxon>
    </lineage>
</organism>
<proteinExistence type="predicted"/>
<evidence type="ECO:0000313" key="1">
    <source>
        <dbReference type="EMBL" id="CAG7905338.1"/>
    </source>
</evidence>
<name>A0A8D9HT27_BRACM</name>